<keyword evidence="2" id="KW-1185">Reference proteome</keyword>
<accession>A0AAD4DNH0</accession>
<evidence type="ECO:0000313" key="2">
    <source>
        <dbReference type="Proteomes" id="UP001195769"/>
    </source>
</evidence>
<proteinExistence type="predicted"/>
<organism evidence="1 2">
    <name type="scientific">Suillus fuscotomentosus</name>
    <dbReference type="NCBI Taxonomy" id="1912939"/>
    <lineage>
        <taxon>Eukaryota</taxon>
        <taxon>Fungi</taxon>
        <taxon>Dikarya</taxon>
        <taxon>Basidiomycota</taxon>
        <taxon>Agaricomycotina</taxon>
        <taxon>Agaricomycetes</taxon>
        <taxon>Agaricomycetidae</taxon>
        <taxon>Boletales</taxon>
        <taxon>Suillineae</taxon>
        <taxon>Suillaceae</taxon>
        <taxon>Suillus</taxon>
    </lineage>
</organism>
<comment type="caution">
    <text evidence="1">The sequence shown here is derived from an EMBL/GenBank/DDBJ whole genome shotgun (WGS) entry which is preliminary data.</text>
</comment>
<gene>
    <name evidence="1" type="ORF">F5891DRAFT_989369</name>
</gene>
<dbReference type="EMBL" id="JABBWK010000302">
    <property type="protein sequence ID" value="KAG1885879.1"/>
    <property type="molecule type" value="Genomic_DNA"/>
</dbReference>
<name>A0AAD4DNH0_9AGAM</name>
<dbReference type="AlphaFoldDB" id="A0AAD4DNH0"/>
<dbReference type="GeneID" id="64672357"/>
<evidence type="ECO:0000313" key="1">
    <source>
        <dbReference type="EMBL" id="KAG1885879.1"/>
    </source>
</evidence>
<dbReference type="Proteomes" id="UP001195769">
    <property type="component" value="Unassembled WGS sequence"/>
</dbReference>
<reference evidence="1" key="1">
    <citation type="journal article" date="2020" name="New Phytol.">
        <title>Comparative genomics reveals dynamic genome evolution in host specialist ectomycorrhizal fungi.</title>
        <authorList>
            <person name="Lofgren L.A."/>
            <person name="Nguyen N.H."/>
            <person name="Vilgalys R."/>
            <person name="Ruytinx J."/>
            <person name="Liao H.L."/>
            <person name="Branco S."/>
            <person name="Kuo A."/>
            <person name="LaButti K."/>
            <person name="Lipzen A."/>
            <person name="Andreopoulos W."/>
            <person name="Pangilinan J."/>
            <person name="Riley R."/>
            <person name="Hundley H."/>
            <person name="Na H."/>
            <person name="Barry K."/>
            <person name="Grigoriev I.V."/>
            <person name="Stajich J.E."/>
            <person name="Kennedy P.G."/>
        </authorList>
    </citation>
    <scope>NUCLEOTIDE SEQUENCE</scope>
    <source>
        <strain evidence="1">FC203</strain>
    </source>
</reference>
<sequence length="115" mass="12638">MLVTGRLRAAMDVILGHGDCTTILHTPAIFEEEDLVIVTNNMDNSSTSEHVSNDRDISLIGPLMDACVTYRNQILAAKDQCKELQAVISKIAAITIVEDMTQCEGCTGVFQYPYM</sequence>
<protein>
    <submittedName>
        <fullName evidence="1">Uncharacterized protein</fullName>
    </submittedName>
</protein>
<dbReference type="RefSeq" id="XP_041216465.1">
    <property type="nucleotide sequence ID" value="XM_041378059.1"/>
</dbReference>